<dbReference type="Gene3D" id="1.10.375.10">
    <property type="entry name" value="Human Immunodeficiency Virus Type 1 Capsid Protein"/>
    <property type="match status" value="1"/>
</dbReference>
<evidence type="ECO:0000256" key="2">
    <source>
        <dbReference type="ARBA" id="ARBA00022771"/>
    </source>
</evidence>
<proteinExistence type="predicted"/>
<dbReference type="InterPro" id="IPR050195">
    <property type="entry name" value="Primate_lentivir_Gag_pol-like"/>
</dbReference>
<evidence type="ECO:0000313" key="7">
    <source>
        <dbReference type="EMBL" id="NWZ89712.1"/>
    </source>
</evidence>
<dbReference type="InterPro" id="IPR045345">
    <property type="entry name" value="Gag_p24_C"/>
</dbReference>
<dbReference type="SMART" id="SM00343">
    <property type="entry name" value="ZnF_C2HC"/>
    <property type="match status" value="1"/>
</dbReference>
<dbReference type="InterPro" id="IPR008919">
    <property type="entry name" value="Retrov_capsid_N"/>
</dbReference>
<keyword evidence="3" id="KW-0862">Zinc</keyword>
<dbReference type="PANTHER" id="PTHR40389:SF3">
    <property type="entry name" value="IGE-BINDING PROTEIN"/>
    <property type="match status" value="1"/>
</dbReference>
<name>A0A7K7RBV4_9PASS</name>
<evidence type="ECO:0000256" key="4">
    <source>
        <dbReference type="PROSITE-ProRule" id="PRU00047"/>
    </source>
</evidence>
<feature type="region of interest" description="Disordered" evidence="5">
    <location>
        <begin position="535"/>
        <end position="576"/>
    </location>
</feature>
<keyword evidence="1" id="KW-0479">Metal-binding</keyword>
<keyword evidence="2 4" id="KW-0863">Zinc-finger</keyword>
<evidence type="ECO:0000259" key="6">
    <source>
        <dbReference type="PROSITE" id="PS50158"/>
    </source>
</evidence>
<dbReference type="InterPro" id="IPR008916">
    <property type="entry name" value="Retrov_capsid_C"/>
</dbReference>
<evidence type="ECO:0000256" key="3">
    <source>
        <dbReference type="ARBA" id="ARBA00022833"/>
    </source>
</evidence>
<dbReference type="SUPFAM" id="SSF47943">
    <property type="entry name" value="Retrovirus capsid protein, N-terminal core domain"/>
    <property type="match status" value="1"/>
</dbReference>
<sequence length="576" mass="62003">MDRQAAYDLFKCFLEKRGLKGTDLRKELPGLLAYGVAKGCFADPNQVFEEAEWRRFRDKMWEAVLDDCKMAKKLSKAWRAIKNALKQYQAEQRAAQVASARLGIPVSSRSGEGATLSGASYPLPLATNTVFLPAGSNSAAAALPAAPLLEPASPAASPCSAAAPVSPAGPPVPQLANSPAAVRIANERRKAWREIAGDAIAAGDRTAADTFLEIACPVVYAPNPAGGLQATITTLDWKWLAQLRAAVTECGIHGEPTRQMLDYLWSGHILLPSDIKGLLKLVLTQHPQLLFNAHWQAACQESVAMQRQTGDPLHGITLDELMGIGAYLRTEAQALLGPDKLREAMRLARVRLDRVKSPGGIPSYMGIKQGRDEPFGLFIDRVASAIQTAGDPEYMHGALLKQCALQNCNSTTRGILVTLPGTWTIEEALERMAQIPVGPQGMLVEAVKDLGSSLKEQAQAAQSQVLAALAPLQASATRCSGRGSAHVRCFRCNAVGHRQKNCPAGAVWCHHCRSDPHSDSSCMRDGLGNVWRSAKRNGSRAQTQIVSPKSDILVTQTAQPSTQPPAAVSDWTWRPQ</sequence>
<dbReference type="SUPFAM" id="SSF47353">
    <property type="entry name" value="Retrovirus capsid dimerization domain-like"/>
    <property type="match status" value="1"/>
</dbReference>
<dbReference type="GO" id="GO:0003676">
    <property type="term" value="F:nucleic acid binding"/>
    <property type="evidence" value="ECO:0007669"/>
    <property type="project" value="InterPro"/>
</dbReference>
<dbReference type="PANTHER" id="PTHR40389">
    <property type="entry name" value="ENDOGENOUS RETROVIRUS GROUP K MEMBER 24 GAG POLYPROTEIN-RELATED"/>
    <property type="match status" value="1"/>
</dbReference>
<dbReference type="SUPFAM" id="SSF57756">
    <property type="entry name" value="Retrovirus zinc finger-like domains"/>
    <property type="match status" value="1"/>
</dbReference>
<evidence type="ECO:0000256" key="5">
    <source>
        <dbReference type="SAM" id="MobiDB-lite"/>
    </source>
</evidence>
<dbReference type="Pfam" id="PF00607">
    <property type="entry name" value="Gag_p24"/>
    <property type="match status" value="1"/>
</dbReference>
<comment type="caution">
    <text evidence="7">The sequence shown here is derived from an EMBL/GenBank/DDBJ whole genome shotgun (WGS) entry which is preliminary data.</text>
</comment>
<dbReference type="EMBL" id="VZSU01000113">
    <property type="protein sequence ID" value="NWZ89712.1"/>
    <property type="molecule type" value="Genomic_DNA"/>
</dbReference>
<feature type="domain" description="CCHC-type" evidence="6">
    <location>
        <begin position="488"/>
        <end position="503"/>
    </location>
</feature>
<feature type="non-terminal residue" evidence="7">
    <location>
        <position position="576"/>
    </location>
</feature>
<feature type="non-terminal residue" evidence="7">
    <location>
        <position position="1"/>
    </location>
</feature>
<protein>
    <submittedName>
        <fullName evidence="7">GAK6 protein</fullName>
    </submittedName>
</protein>
<organism evidence="7 8">
    <name type="scientific">Nesospiza acunhae</name>
    <dbReference type="NCBI Taxonomy" id="381881"/>
    <lineage>
        <taxon>Eukaryota</taxon>
        <taxon>Metazoa</taxon>
        <taxon>Chordata</taxon>
        <taxon>Craniata</taxon>
        <taxon>Vertebrata</taxon>
        <taxon>Euteleostomi</taxon>
        <taxon>Archelosauria</taxon>
        <taxon>Archosauria</taxon>
        <taxon>Dinosauria</taxon>
        <taxon>Saurischia</taxon>
        <taxon>Theropoda</taxon>
        <taxon>Coelurosauria</taxon>
        <taxon>Aves</taxon>
        <taxon>Neognathae</taxon>
        <taxon>Neoaves</taxon>
        <taxon>Telluraves</taxon>
        <taxon>Australaves</taxon>
        <taxon>Passeriformes</taxon>
        <taxon>Thraupidae</taxon>
        <taxon>Nesospiza</taxon>
    </lineage>
</organism>
<dbReference type="InterPro" id="IPR036875">
    <property type="entry name" value="Znf_CCHC_sf"/>
</dbReference>
<dbReference type="AlphaFoldDB" id="A0A7K7RBV4"/>
<dbReference type="GO" id="GO:0008270">
    <property type="term" value="F:zinc ion binding"/>
    <property type="evidence" value="ECO:0007669"/>
    <property type="project" value="UniProtKB-KW"/>
</dbReference>
<keyword evidence="8" id="KW-1185">Reference proteome</keyword>
<dbReference type="InterPro" id="IPR001878">
    <property type="entry name" value="Znf_CCHC"/>
</dbReference>
<evidence type="ECO:0000256" key="1">
    <source>
        <dbReference type="ARBA" id="ARBA00022723"/>
    </source>
</evidence>
<evidence type="ECO:0000313" key="8">
    <source>
        <dbReference type="Proteomes" id="UP000549091"/>
    </source>
</evidence>
<dbReference type="GO" id="GO:0016032">
    <property type="term" value="P:viral process"/>
    <property type="evidence" value="ECO:0007669"/>
    <property type="project" value="InterPro"/>
</dbReference>
<accession>A0A7K7RBV4</accession>
<gene>
    <name evidence="7" type="primary">Ervk6_0</name>
    <name evidence="7" type="ORF">NESACU_R11752</name>
</gene>
<dbReference type="Gene3D" id="1.10.1200.30">
    <property type="match status" value="1"/>
</dbReference>
<feature type="compositionally biased region" description="Polar residues" evidence="5">
    <location>
        <begin position="539"/>
        <end position="561"/>
    </location>
</feature>
<reference evidence="7 8" key="1">
    <citation type="submission" date="2019-09" db="EMBL/GenBank/DDBJ databases">
        <title>Bird 10,000 Genomes (B10K) Project - Family phase.</title>
        <authorList>
            <person name="Zhang G."/>
        </authorList>
    </citation>
    <scope>NUCLEOTIDE SEQUENCE [LARGE SCALE GENOMIC DNA]</scope>
    <source>
        <strain evidence="7">OUT-0053</strain>
        <tissue evidence="7">Muscle</tissue>
    </source>
</reference>
<dbReference type="PROSITE" id="PS50158">
    <property type="entry name" value="ZF_CCHC"/>
    <property type="match status" value="1"/>
</dbReference>
<dbReference type="Proteomes" id="UP000549091">
    <property type="component" value="Unassembled WGS sequence"/>
</dbReference>
<dbReference type="Pfam" id="PF19317">
    <property type="entry name" value="Gag_p24_C"/>
    <property type="match status" value="1"/>
</dbReference>